<proteinExistence type="predicted"/>
<keyword evidence="2" id="KW-0805">Transcription regulation</keyword>
<accession>A0AAV5RPJ6</accession>
<reference evidence="8 9" key="1">
    <citation type="journal article" date="2023" name="Elife">
        <title>Identification of key yeast species and microbe-microbe interactions impacting larval growth of Drosophila in the wild.</title>
        <authorList>
            <person name="Mure A."/>
            <person name="Sugiura Y."/>
            <person name="Maeda R."/>
            <person name="Honda K."/>
            <person name="Sakurai N."/>
            <person name="Takahashi Y."/>
            <person name="Watada M."/>
            <person name="Katoh T."/>
            <person name="Gotoh A."/>
            <person name="Gotoh Y."/>
            <person name="Taniguchi I."/>
            <person name="Nakamura K."/>
            <person name="Hayashi T."/>
            <person name="Katayama T."/>
            <person name="Uemura T."/>
            <person name="Hattori Y."/>
        </authorList>
    </citation>
    <scope>NUCLEOTIDE SEQUENCE [LARGE SCALE GENOMIC DNA]</scope>
    <source>
        <strain evidence="8 9">KH-74</strain>
    </source>
</reference>
<dbReference type="PROSITE" id="PS00036">
    <property type="entry name" value="BZIP_BASIC"/>
    <property type="match status" value="1"/>
</dbReference>
<evidence type="ECO:0000256" key="1">
    <source>
        <dbReference type="ARBA" id="ARBA00004123"/>
    </source>
</evidence>
<evidence type="ECO:0000256" key="6">
    <source>
        <dbReference type="SAM" id="MobiDB-lite"/>
    </source>
</evidence>
<dbReference type="Pfam" id="PF00170">
    <property type="entry name" value="bZIP_1"/>
    <property type="match status" value="1"/>
</dbReference>
<dbReference type="CDD" id="cd14688">
    <property type="entry name" value="bZIP_YAP"/>
    <property type="match status" value="1"/>
</dbReference>
<keyword evidence="5" id="KW-0175">Coiled coil</keyword>
<feature type="compositionally biased region" description="Low complexity" evidence="6">
    <location>
        <begin position="7"/>
        <end position="17"/>
    </location>
</feature>
<dbReference type="InterPro" id="IPR050936">
    <property type="entry name" value="AP-1-like"/>
</dbReference>
<evidence type="ECO:0000259" key="7">
    <source>
        <dbReference type="PROSITE" id="PS00036"/>
    </source>
</evidence>
<feature type="coiled-coil region" evidence="5">
    <location>
        <begin position="339"/>
        <end position="395"/>
    </location>
</feature>
<comment type="caution">
    <text evidence="8">The sequence shown here is derived from an EMBL/GenBank/DDBJ whole genome shotgun (WGS) entry which is preliminary data.</text>
</comment>
<dbReference type="EMBL" id="BTGD01000001">
    <property type="protein sequence ID" value="GMM53461.1"/>
    <property type="molecule type" value="Genomic_DNA"/>
</dbReference>
<gene>
    <name evidence="8" type="ORF">DAKH74_000770</name>
</gene>
<dbReference type="InterPro" id="IPR004827">
    <property type="entry name" value="bZIP"/>
</dbReference>
<evidence type="ECO:0000313" key="8">
    <source>
        <dbReference type="EMBL" id="GMM53461.1"/>
    </source>
</evidence>
<dbReference type="Gene3D" id="1.20.5.170">
    <property type="match status" value="1"/>
</dbReference>
<dbReference type="Proteomes" id="UP001377567">
    <property type="component" value="Unassembled WGS sequence"/>
</dbReference>
<evidence type="ECO:0000256" key="5">
    <source>
        <dbReference type="SAM" id="Coils"/>
    </source>
</evidence>
<evidence type="ECO:0000256" key="4">
    <source>
        <dbReference type="ARBA" id="ARBA00023242"/>
    </source>
</evidence>
<evidence type="ECO:0000256" key="2">
    <source>
        <dbReference type="ARBA" id="ARBA00023015"/>
    </source>
</evidence>
<dbReference type="PANTHER" id="PTHR40621:SF6">
    <property type="entry name" value="AP-1-LIKE TRANSCRIPTION FACTOR YAP1-RELATED"/>
    <property type="match status" value="1"/>
</dbReference>
<feature type="domain" description="BZIP" evidence="7">
    <location>
        <begin position="302"/>
        <end position="317"/>
    </location>
</feature>
<dbReference type="GO" id="GO:0001228">
    <property type="term" value="F:DNA-binding transcription activator activity, RNA polymerase II-specific"/>
    <property type="evidence" value="ECO:0007669"/>
    <property type="project" value="TreeGrafter"/>
</dbReference>
<dbReference type="PANTHER" id="PTHR40621">
    <property type="entry name" value="TRANSCRIPTION FACTOR KAPC-RELATED"/>
    <property type="match status" value="1"/>
</dbReference>
<keyword evidence="3" id="KW-0804">Transcription</keyword>
<dbReference type="GO" id="GO:0000976">
    <property type="term" value="F:transcription cis-regulatory region binding"/>
    <property type="evidence" value="ECO:0007669"/>
    <property type="project" value="InterPro"/>
</dbReference>
<comment type="subcellular location">
    <subcellularLocation>
        <location evidence="1">Nucleus</location>
    </subcellularLocation>
</comment>
<keyword evidence="4" id="KW-0539">Nucleus</keyword>
<organism evidence="8 9">
    <name type="scientific">Maudiozyma humilis</name>
    <name type="common">Sour dough yeast</name>
    <name type="synonym">Kazachstania humilis</name>
    <dbReference type="NCBI Taxonomy" id="51915"/>
    <lineage>
        <taxon>Eukaryota</taxon>
        <taxon>Fungi</taxon>
        <taxon>Dikarya</taxon>
        <taxon>Ascomycota</taxon>
        <taxon>Saccharomycotina</taxon>
        <taxon>Saccharomycetes</taxon>
        <taxon>Saccharomycetales</taxon>
        <taxon>Saccharomycetaceae</taxon>
        <taxon>Maudiozyma</taxon>
    </lineage>
</organism>
<name>A0AAV5RPJ6_MAUHU</name>
<protein>
    <submittedName>
        <fullName evidence="8">Cin5 protein</fullName>
    </submittedName>
</protein>
<feature type="region of interest" description="Disordered" evidence="6">
    <location>
        <begin position="1"/>
        <end position="71"/>
    </location>
</feature>
<keyword evidence="9" id="KW-1185">Reference proteome</keyword>
<evidence type="ECO:0000256" key="3">
    <source>
        <dbReference type="ARBA" id="ARBA00023163"/>
    </source>
</evidence>
<sequence>MNTLTSNQQQPQQQNYQGMPLSPQETTPSKHAVELVTLMNPAPTQGSPQYLPQPDPAQSGPQPHYGGFPMTRRNYTYTANVATQKTPPFAGHPHPHTLPQPVPVHANAYNTPQLSARASGAGTPMLMIRRESFQPLSSGASPVYEHHMQMPAGLGNSASPVAHGFRGVSFDRGHPNANANAHAHRHSINMGSLDHHYPNGYALGSIPGVAGDVHSHAPVPAPSAAMPNGDVPLVAVQPHRASMPVIKTEVSAEDMPLPAEIPEERRESSVKTDNSAVHNVGERYNARGELIGRSGKVLRDTKRAAQNRSAQKAFRVRREKYIKNLELKAKHFDEIVAENVTLKRLVADLESREREVRRQNEELHRAQNEELQKVQRQKEEELQVVQRQKDEELLNAHQQYERRLSGEIDNYLALQSNFTTLKSKIQQEVCDKLNQFPHMNVEFESFVNLINATD</sequence>
<evidence type="ECO:0000313" key="9">
    <source>
        <dbReference type="Proteomes" id="UP001377567"/>
    </source>
</evidence>
<dbReference type="GO" id="GO:0090575">
    <property type="term" value="C:RNA polymerase II transcription regulator complex"/>
    <property type="evidence" value="ECO:0007669"/>
    <property type="project" value="TreeGrafter"/>
</dbReference>
<dbReference type="AlphaFoldDB" id="A0AAV5RPJ6"/>